<evidence type="ECO:0000256" key="9">
    <source>
        <dbReference type="RuleBase" id="RU361167"/>
    </source>
</evidence>
<dbReference type="EMBL" id="DNAN01000123">
    <property type="protein sequence ID" value="HAW74809.1"/>
    <property type="molecule type" value="Genomic_DNA"/>
</dbReference>
<gene>
    <name evidence="11" type="ORF">DCW74_03630</name>
</gene>
<feature type="active site" description="Nucleophile" evidence="8">
    <location>
        <position position="121"/>
    </location>
</feature>
<keyword evidence="3 10" id="KW-0732">Signal</keyword>
<dbReference type="STRING" id="589873.EP12_16735"/>
<dbReference type="InterPro" id="IPR019834">
    <property type="entry name" value="Glyco_hydro_8_CS"/>
</dbReference>
<dbReference type="Proteomes" id="UP000263517">
    <property type="component" value="Unassembled WGS sequence"/>
</dbReference>
<dbReference type="InterPro" id="IPR002037">
    <property type="entry name" value="Glyco_hydro_8"/>
</dbReference>
<name>A0A350P0J2_9ALTE</name>
<evidence type="ECO:0000313" key="11">
    <source>
        <dbReference type="EMBL" id="HAW74809.1"/>
    </source>
</evidence>
<dbReference type="Gene3D" id="1.50.10.10">
    <property type="match status" value="1"/>
</dbReference>
<evidence type="ECO:0000256" key="2">
    <source>
        <dbReference type="ARBA" id="ARBA00009209"/>
    </source>
</evidence>
<evidence type="ECO:0000256" key="8">
    <source>
        <dbReference type="PROSITE-ProRule" id="PRU10058"/>
    </source>
</evidence>
<dbReference type="PROSITE" id="PS00812">
    <property type="entry name" value="GLYCOSYL_HYDROL_F8"/>
    <property type="match status" value="1"/>
</dbReference>
<keyword evidence="6 9" id="KW-0326">Glycosidase</keyword>
<evidence type="ECO:0000256" key="4">
    <source>
        <dbReference type="ARBA" id="ARBA00022801"/>
    </source>
</evidence>
<organism evidence="11 12">
    <name type="scientific">Alteromonas australica</name>
    <dbReference type="NCBI Taxonomy" id="589873"/>
    <lineage>
        <taxon>Bacteria</taxon>
        <taxon>Pseudomonadati</taxon>
        <taxon>Pseudomonadota</taxon>
        <taxon>Gammaproteobacteria</taxon>
        <taxon>Alteromonadales</taxon>
        <taxon>Alteromonadaceae</taxon>
        <taxon>Alteromonas/Salinimonas group</taxon>
        <taxon>Alteromonas</taxon>
    </lineage>
</organism>
<keyword evidence="5" id="KW-0136">Cellulose degradation</keyword>
<dbReference type="AlphaFoldDB" id="A0A350P0J2"/>
<evidence type="ECO:0000256" key="10">
    <source>
        <dbReference type="SAM" id="SignalP"/>
    </source>
</evidence>
<accession>A0A350P0J2</accession>
<keyword evidence="7 9" id="KW-0119">Carbohydrate metabolism</keyword>
<keyword evidence="7 9" id="KW-0624">Polysaccharide degradation</keyword>
<evidence type="ECO:0000256" key="5">
    <source>
        <dbReference type="ARBA" id="ARBA00023001"/>
    </source>
</evidence>
<feature type="signal peptide" evidence="10">
    <location>
        <begin position="1"/>
        <end position="29"/>
    </location>
</feature>
<dbReference type="GO" id="GO:0008810">
    <property type="term" value="F:cellulase activity"/>
    <property type="evidence" value="ECO:0007669"/>
    <property type="project" value="UniProtKB-EC"/>
</dbReference>
<comment type="catalytic activity">
    <reaction evidence="1">
        <text>Endohydrolysis of (1-&gt;4)-beta-D-glucosidic linkages in cellulose, lichenin and cereal beta-D-glucans.</text>
        <dbReference type="EC" id="3.2.1.4"/>
    </reaction>
</comment>
<dbReference type="Pfam" id="PF01270">
    <property type="entry name" value="Glyco_hydro_8"/>
    <property type="match status" value="1"/>
</dbReference>
<sequence length="349" mass="39041">MRTRYAKGFVKCVVIIMATCLLGACTSPAYKTFSKEFQAYKALFIEQGRVVDTGNQGVSHSEGQGYGMLFSVVADDEKTFNQLWAWTKQTLQREDKLFHWRYVPCASGDKRCIVDPNNASDGDLLIAWALLRAADEWGNENFRQEAKAIILAMENALLYKLDKQTLLLPGEYGFVDKETSSVQVNLSYWVFPAIESVAKVSSRPGAWRKLRDSGIQLVLEAKFTQHKLPPDWLRIAANGLSVNETVNQEYGYNACRIPLHLAWAGIAQPQTYSAFNQWWQQDTTPATLNLVNGEPAEYQMTAGMQAVASAVTHLAYETPLEIDAISRKTDYFSASLILLSRMAVLDAGQ</sequence>
<dbReference type="SUPFAM" id="SSF48208">
    <property type="entry name" value="Six-hairpin glycosidases"/>
    <property type="match status" value="1"/>
</dbReference>
<evidence type="ECO:0000256" key="1">
    <source>
        <dbReference type="ARBA" id="ARBA00000966"/>
    </source>
</evidence>
<evidence type="ECO:0000313" key="12">
    <source>
        <dbReference type="Proteomes" id="UP000263517"/>
    </source>
</evidence>
<dbReference type="GO" id="GO:0030245">
    <property type="term" value="P:cellulose catabolic process"/>
    <property type="evidence" value="ECO:0007669"/>
    <property type="project" value="UniProtKB-KW"/>
</dbReference>
<feature type="chain" id="PRO_5017054976" description="Glucanase" evidence="10">
    <location>
        <begin position="30"/>
        <end position="349"/>
    </location>
</feature>
<comment type="similarity">
    <text evidence="2 9">Belongs to the glycosyl hydrolase 8 (cellulase D) family.</text>
</comment>
<dbReference type="InterPro" id="IPR008928">
    <property type="entry name" value="6-hairpin_glycosidase_sf"/>
</dbReference>
<keyword evidence="4 9" id="KW-0378">Hydrolase</keyword>
<dbReference type="PRINTS" id="PR00735">
    <property type="entry name" value="GLHYDRLASE8"/>
</dbReference>
<protein>
    <recommendedName>
        <fullName evidence="9">Glucanase</fullName>
        <ecNumber evidence="9">3.2.1.-</ecNumber>
    </recommendedName>
</protein>
<reference evidence="11 12" key="1">
    <citation type="journal article" date="2018" name="Nat. Biotechnol.">
        <title>A standardized bacterial taxonomy based on genome phylogeny substantially revises the tree of life.</title>
        <authorList>
            <person name="Parks D.H."/>
            <person name="Chuvochina M."/>
            <person name="Waite D.W."/>
            <person name="Rinke C."/>
            <person name="Skarshewski A."/>
            <person name="Chaumeil P.A."/>
            <person name="Hugenholtz P."/>
        </authorList>
    </citation>
    <scope>NUCLEOTIDE SEQUENCE [LARGE SCALE GENOMIC DNA]</scope>
    <source>
        <strain evidence="11">UBA11978</strain>
    </source>
</reference>
<comment type="caution">
    <text evidence="11">The sequence shown here is derived from an EMBL/GenBank/DDBJ whole genome shotgun (WGS) entry which is preliminary data.</text>
</comment>
<dbReference type="PROSITE" id="PS51257">
    <property type="entry name" value="PROKAR_LIPOPROTEIN"/>
    <property type="match status" value="1"/>
</dbReference>
<evidence type="ECO:0000256" key="7">
    <source>
        <dbReference type="ARBA" id="ARBA00023326"/>
    </source>
</evidence>
<proteinExistence type="inferred from homology"/>
<dbReference type="EC" id="3.2.1.-" evidence="9"/>
<evidence type="ECO:0000256" key="6">
    <source>
        <dbReference type="ARBA" id="ARBA00023295"/>
    </source>
</evidence>
<dbReference type="InterPro" id="IPR012341">
    <property type="entry name" value="6hp_glycosidase-like_sf"/>
</dbReference>
<evidence type="ECO:0000256" key="3">
    <source>
        <dbReference type="ARBA" id="ARBA00022729"/>
    </source>
</evidence>